<sequence length="232" mass="25465">MRVLQLLLLLGVVGILASTLVWSEHYLWLSFGIVILAIIIFLLHFERRKIVAREIVLLAVMAAIASVSRIPFAAIPSVQPTTFVIMMAGFVFGKESGFIIGVVSALASNMILGQGPWTPWQMIAWGLVGFSAGLLRNWSVMKGTIGKVGFAIIWGFLFGWIMNIWGLLALTGGGTGEGGLLDPQVLIPYFISSALFDSMHAVSNVVFLLLFGGVWVKLLERFKMKYGLLEYK</sequence>
<keyword evidence="1" id="KW-1133">Transmembrane helix</keyword>
<feature type="transmembrane region" description="Helical" evidence="1">
    <location>
        <begin position="27"/>
        <end position="43"/>
    </location>
</feature>
<feature type="transmembrane region" description="Helical" evidence="1">
    <location>
        <begin position="55"/>
        <end position="75"/>
    </location>
</feature>
<dbReference type="Proteomes" id="UP000790580">
    <property type="component" value="Unassembled WGS sequence"/>
</dbReference>
<feature type="transmembrane region" description="Helical" evidence="1">
    <location>
        <begin position="117"/>
        <end position="136"/>
    </location>
</feature>
<keyword evidence="1" id="KW-0812">Transmembrane</keyword>
<proteinExistence type="predicted"/>
<dbReference type="InterPro" id="IPR017196">
    <property type="entry name" value="ECF_substrate-spec_UCP037395"/>
</dbReference>
<dbReference type="Pfam" id="PF12822">
    <property type="entry name" value="ECF_trnsprt"/>
    <property type="match status" value="1"/>
</dbReference>
<accession>A0ABS6K1V0</accession>
<protein>
    <submittedName>
        <fullName evidence="2">ECF transporter S component</fullName>
    </submittedName>
</protein>
<dbReference type="EMBL" id="JAHQCR010000075">
    <property type="protein sequence ID" value="MBU9723375.1"/>
    <property type="molecule type" value="Genomic_DNA"/>
</dbReference>
<comment type="caution">
    <text evidence="2">The sequence shown here is derived from an EMBL/GenBank/DDBJ whole genome shotgun (WGS) entry which is preliminary data.</text>
</comment>
<name>A0ABS6K1V0_9BACI</name>
<gene>
    <name evidence="2" type="ORF">KS407_18310</name>
</gene>
<reference evidence="2 3" key="1">
    <citation type="submission" date="2021-06" db="EMBL/GenBank/DDBJ databases">
        <title>Bacillus sp. RD4P76, an endophyte from a halophyte.</title>
        <authorList>
            <person name="Sun J.-Q."/>
        </authorList>
    </citation>
    <scope>NUCLEOTIDE SEQUENCE [LARGE SCALE GENOMIC DNA]</scope>
    <source>
        <strain evidence="2 3">JCM 17098</strain>
    </source>
</reference>
<evidence type="ECO:0000313" key="3">
    <source>
        <dbReference type="Proteomes" id="UP000790580"/>
    </source>
</evidence>
<dbReference type="PIRSF" id="PIRSF037395">
    <property type="entry name" value="UCP037395_ABCper"/>
    <property type="match status" value="1"/>
</dbReference>
<evidence type="ECO:0000313" key="2">
    <source>
        <dbReference type="EMBL" id="MBU9723375.1"/>
    </source>
</evidence>
<dbReference type="Gene3D" id="1.10.1760.20">
    <property type="match status" value="1"/>
</dbReference>
<feature type="transmembrane region" description="Helical" evidence="1">
    <location>
        <begin position="148"/>
        <end position="170"/>
    </location>
</feature>
<organism evidence="2 3">
    <name type="scientific">Evansella alkalicola</name>
    <dbReference type="NCBI Taxonomy" id="745819"/>
    <lineage>
        <taxon>Bacteria</taxon>
        <taxon>Bacillati</taxon>
        <taxon>Bacillota</taxon>
        <taxon>Bacilli</taxon>
        <taxon>Bacillales</taxon>
        <taxon>Bacillaceae</taxon>
        <taxon>Evansella</taxon>
    </lineage>
</organism>
<feature type="transmembrane region" description="Helical" evidence="1">
    <location>
        <begin position="190"/>
        <end position="216"/>
    </location>
</feature>
<keyword evidence="3" id="KW-1185">Reference proteome</keyword>
<keyword evidence="1" id="KW-0472">Membrane</keyword>
<evidence type="ECO:0000256" key="1">
    <source>
        <dbReference type="SAM" id="Phobius"/>
    </source>
</evidence>
<dbReference type="InterPro" id="IPR024529">
    <property type="entry name" value="ECF_trnsprt_substrate-spec"/>
</dbReference>